<dbReference type="GO" id="GO:0031640">
    <property type="term" value="P:killing of cells of another organism"/>
    <property type="evidence" value="ECO:0007669"/>
    <property type="project" value="UniProtKB-KW"/>
</dbReference>
<name>A0ABD3JNT9_EUCGL</name>
<dbReference type="GO" id="GO:0050832">
    <property type="term" value="P:defense response to fungus"/>
    <property type="evidence" value="ECO:0007669"/>
    <property type="project" value="UniProtKB-KW"/>
</dbReference>
<gene>
    <name evidence="17" type="ORF">ACJRO7_032601</name>
</gene>
<reference evidence="17 18" key="1">
    <citation type="submission" date="2024-11" db="EMBL/GenBank/DDBJ databases">
        <title>Chromosome-level genome assembly of Eucalyptus globulus Labill. provides insights into its genome evolution.</title>
        <authorList>
            <person name="Li X."/>
        </authorList>
    </citation>
    <scope>NUCLEOTIDE SEQUENCE [LARGE SCALE GENOMIC DNA]</scope>
    <source>
        <strain evidence="17">CL2024</strain>
        <tissue evidence="17">Fresh tender leaves</tissue>
    </source>
</reference>
<dbReference type="InterPro" id="IPR038408">
    <property type="entry name" value="GNK2_sf"/>
</dbReference>
<proteinExistence type="inferred from homology"/>
<keyword evidence="9" id="KW-0965">Cell junction</keyword>
<dbReference type="AlphaFoldDB" id="A0ABD3JNT9"/>
<feature type="domain" description="Gnk2-homologous" evidence="16">
    <location>
        <begin position="25"/>
        <end position="124"/>
    </location>
</feature>
<evidence type="ECO:0000256" key="5">
    <source>
        <dbReference type="ARBA" id="ARBA00022729"/>
    </source>
</evidence>
<keyword evidence="4" id="KW-0945">Host-virus interaction</keyword>
<dbReference type="GO" id="GO:0005537">
    <property type="term" value="F:D-mannose binding"/>
    <property type="evidence" value="ECO:0007669"/>
    <property type="project" value="UniProtKB-KW"/>
</dbReference>
<dbReference type="GO" id="GO:0009506">
    <property type="term" value="C:plasmodesma"/>
    <property type="evidence" value="ECO:0007669"/>
    <property type="project" value="UniProtKB-SubCell"/>
</dbReference>
<dbReference type="EMBL" id="JBJKBG010000008">
    <property type="protein sequence ID" value="KAL3727883.1"/>
    <property type="molecule type" value="Genomic_DNA"/>
</dbReference>
<comment type="subcellular location">
    <subcellularLocation>
        <location evidence="13">Cell junction</location>
        <location evidence="13">Plasmodesma</location>
    </subcellularLocation>
    <subcellularLocation>
        <location evidence="1">Cell membrane</location>
        <topology evidence="1">Single-pass type I membrane protein</topology>
    </subcellularLocation>
</comment>
<evidence type="ECO:0000256" key="14">
    <source>
        <dbReference type="ARBA" id="ARBA00038393"/>
    </source>
</evidence>
<evidence type="ECO:0000313" key="18">
    <source>
        <dbReference type="Proteomes" id="UP001634007"/>
    </source>
</evidence>
<organism evidence="17 18">
    <name type="scientific">Eucalyptus globulus</name>
    <name type="common">Tasmanian blue gum</name>
    <dbReference type="NCBI Taxonomy" id="34317"/>
    <lineage>
        <taxon>Eukaryota</taxon>
        <taxon>Viridiplantae</taxon>
        <taxon>Streptophyta</taxon>
        <taxon>Embryophyta</taxon>
        <taxon>Tracheophyta</taxon>
        <taxon>Spermatophyta</taxon>
        <taxon>Magnoliopsida</taxon>
        <taxon>eudicotyledons</taxon>
        <taxon>Gunneridae</taxon>
        <taxon>Pentapetalae</taxon>
        <taxon>rosids</taxon>
        <taxon>malvids</taxon>
        <taxon>Myrtales</taxon>
        <taxon>Myrtaceae</taxon>
        <taxon>Myrtoideae</taxon>
        <taxon>Eucalypteae</taxon>
        <taxon>Eucalyptus</taxon>
    </lineage>
</organism>
<dbReference type="InterPro" id="IPR002902">
    <property type="entry name" value="GNK2"/>
</dbReference>
<accession>A0ABD3JNT9</accession>
<keyword evidence="7" id="KW-0677">Repeat</keyword>
<evidence type="ECO:0000256" key="1">
    <source>
        <dbReference type="ARBA" id="ARBA00004251"/>
    </source>
</evidence>
<evidence type="ECO:0000256" key="8">
    <source>
        <dbReference type="ARBA" id="ARBA00022821"/>
    </source>
</evidence>
<evidence type="ECO:0000259" key="16">
    <source>
        <dbReference type="PROSITE" id="PS51473"/>
    </source>
</evidence>
<keyword evidence="6" id="KW-0430">Lectin</keyword>
<comment type="similarity">
    <text evidence="14">Belongs to the cysteine-rich repeat secretory protein family. Plasmodesmata-located proteins (PDLD) subfamily.</text>
</comment>
<evidence type="ECO:0000256" key="2">
    <source>
        <dbReference type="ARBA" id="ARBA00022529"/>
    </source>
</evidence>
<evidence type="ECO:0000256" key="7">
    <source>
        <dbReference type="ARBA" id="ARBA00022737"/>
    </source>
</evidence>
<keyword evidence="10" id="KW-0044">Antibiotic</keyword>
<dbReference type="GO" id="GO:0042742">
    <property type="term" value="P:defense response to bacterium"/>
    <property type="evidence" value="ECO:0007669"/>
    <property type="project" value="UniProtKB-KW"/>
</dbReference>
<evidence type="ECO:0000256" key="12">
    <source>
        <dbReference type="ARBA" id="ARBA00023157"/>
    </source>
</evidence>
<evidence type="ECO:0000313" key="17">
    <source>
        <dbReference type="EMBL" id="KAL3727883.1"/>
    </source>
</evidence>
<evidence type="ECO:0000256" key="6">
    <source>
        <dbReference type="ARBA" id="ARBA00022734"/>
    </source>
</evidence>
<evidence type="ECO:0000256" key="3">
    <source>
        <dbReference type="ARBA" id="ARBA00022577"/>
    </source>
</evidence>
<comment type="caution">
    <text evidence="17">The sequence shown here is derived from an EMBL/GenBank/DDBJ whole genome shotgun (WGS) entry which is preliminary data.</text>
</comment>
<dbReference type="Gene3D" id="3.30.430.20">
    <property type="entry name" value="Gnk2 domain, C-X8-C-X2-C motif"/>
    <property type="match status" value="1"/>
</dbReference>
<keyword evidence="2" id="KW-0929">Antimicrobial</keyword>
<dbReference type="PANTHER" id="PTHR32080:SF54">
    <property type="entry name" value="GNK2-HOMOLOGOUS DOMAIN-CONTAINING PROTEIN"/>
    <property type="match status" value="1"/>
</dbReference>
<protein>
    <recommendedName>
        <fullName evidence="16">Gnk2-homologous domain-containing protein</fullName>
    </recommendedName>
</protein>
<keyword evidence="3" id="KW-0295">Fungicide</keyword>
<keyword evidence="18" id="KW-1185">Reference proteome</keyword>
<evidence type="ECO:0000256" key="11">
    <source>
        <dbReference type="ARBA" id="ARBA00023035"/>
    </source>
</evidence>
<dbReference type="GO" id="GO:0005886">
    <property type="term" value="C:plasma membrane"/>
    <property type="evidence" value="ECO:0007669"/>
    <property type="project" value="UniProtKB-SubCell"/>
</dbReference>
<dbReference type="InterPro" id="IPR051378">
    <property type="entry name" value="Cell2Cell_Antifungal"/>
</dbReference>
<dbReference type="CDD" id="cd23509">
    <property type="entry name" value="Gnk2-like"/>
    <property type="match status" value="1"/>
</dbReference>
<dbReference type="PANTHER" id="PTHR32080">
    <property type="entry name" value="ANTIFUNGAL PROTEIN GINKBILOBIN-2-LIKE"/>
    <property type="match status" value="1"/>
</dbReference>
<sequence length="126" mass="14111">MQQMVKLLVIGLFSTCNFVKCTPDTTEVYHICNGEKCWSFDEFVVDRARVLDYLSDGTATNNYNYYAESSSCYGHGVCNGALTQSDCSDCILAAENALIDTCDYSIGAQIQLKDCRVRYEAYPFSE</sequence>
<keyword evidence="5 15" id="KW-0732">Signal</keyword>
<evidence type="ECO:0000256" key="10">
    <source>
        <dbReference type="ARBA" id="ARBA00023022"/>
    </source>
</evidence>
<dbReference type="Pfam" id="PF01657">
    <property type="entry name" value="Stress-antifung"/>
    <property type="match status" value="1"/>
</dbReference>
<dbReference type="PROSITE" id="PS51473">
    <property type="entry name" value="GNK2"/>
    <property type="match status" value="1"/>
</dbReference>
<dbReference type="Proteomes" id="UP001634007">
    <property type="component" value="Unassembled WGS sequence"/>
</dbReference>
<keyword evidence="8" id="KW-0611">Plant defense</keyword>
<feature type="signal peptide" evidence="15">
    <location>
        <begin position="1"/>
        <end position="21"/>
    </location>
</feature>
<evidence type="ECO:0000256" key="13">
    <source>
        <dbReference type="ARBA" id="ARBA00024184"/>
    </source>
</evidence>
<keyword evidence="12" id="KW-1015">Disulfide bond</keyword>
<evidence type="ECO:0000256" key="9">
    <source>
        <dbReference type="ARBA" id="ARBA00022949"/>
    </source>
</evidence>
<keyword evidence="11" id="KW-0465">Mannose-binding</keyword>
<feature type="chain" id="PRO_5044868758" description="Gnk2-homologous domain-containing protein" evidence="15">
    <location>
        <begin position="22"/>
        <end position="126"/>
    </location>
</feature>
<evidence type="ECO:0000256" key="15">
    <source>
        <dbReference type="SAM" id="SignalP"/>
    </source>
</evidence>
<evidence type="ECO:0000256" key="4">
    <source>
        <dbReference type="ARBA" id="ARBA00022581"/>
    </source>
</evidence>